<gene>
    <name evidence="2" type="ORF">B0T23DRAFT_419013</name>
</gene>
<reference evidence="2 3" key="1">
    <citation type="journal article" date="2023" name="Mol. Phylogenet. Evol.">
        <title>Genome-scale phylogeny and comparative genomics of the fungal order Sordariales.</title>
        <authorList>
            <person name="Hensen N."/>
            <person name="Bonometti L."/>
            <person name="Westerberg I."/>
            <person name="Brannstrom I.O."/>
            <person name="Guillou S."/>
            <person name="Cros-Aarteil S."/>
            <person name="Calhoun S."/>
            <person name="Haridas S."/>
            <person name="Kuo A."/>
            <person name="Mondo S."/>
            <person name="Pangilinan J."/>
            <person name="Riley R."/>
            <person name="LaButti K."/>
            <person name="Andreopoulos B."/>
            <person name="Lipzen A."/>
            <person name="Chen C."/>
            <person name="Yan M."/>
            <person name="Daum C."/>
            <person name="Ng V."/>
            <person name="Clum A."/>
            <person name="Steindorff A."/>
            <person name="Ohm R.A."/>
            <person name="Martin F."/>
            <person name="Silar P."/>
            <person name="Natvig D.O."/>
            <person name="Lalanne C."/>
            <person name="Gautier V."/>
            <person name="Ament-Velasquez S.L."/>
            <person name="Kruys A."/>
            <person name="Hutchinson M.I."/>
            <person name="Powell A.J."/>
            <person name="Barry K."/>
            <person name="Miller A.N."/>
            <person name="Grigoriev I.V."/>
            <person name="Debuchy R."/>
            <person name="Gladieux P."/>
            <person name="Hiltunen Thoren M."/>
            <person name="Johannesson H."/>
        </authorList>
    </citation>
    <scope>NUCLEOTIDE SEQUENCE [LARGE SCALE GENOMIC DNA]</scope>
    <source>
        <strain evidence="2 3">FGSC 10403</strain>
    </source>
</reference>
<dbReference type="RefSeq" id="XP_062693661.1">
    <property type="nucleotide sequence ID" value="XM_062839689.1"/>
</dbReference>
<dbReference type="GeneID" id="87877311"/>
<keyword evidence="3" id="KW-1185">Reference proteome</keyword>
<evidence type="ECO:0000256" key="1">
    <source>
        <dbReference type="SAM" id="MobiDB-lite"/>
    </source>
</evidence>
<organism evidence="2 3">
    <name type="scientific">Neurospora hispaniola</name>
    <dbReference type="NCBI Taxonomy" id="588809"/>
    <lineage>
        <taxon>Eukaryota</taxon>
        <taxon>Fungi</taxon>
        <taxon>Dikarya</taxon>
        <taxon>Ascomycota</taxon>
        <taxon>Pezizomycotina</taxon>
        <taxon>Sordariomycetes</taxon>
        <taxon>Sordariomycetidae</taxon>
        <taxon>Sordariales</taxon>
        <taxon>Sordariaceae</taxon>
        <taxon>Neurospora</taxon>
    </lineage>
</organism>
<proteinExistence type="predicted"/>
<accession>A0AAJ0MS09</accession>
<protein>
    <submittedName>
        <fullName evidence="2">Uncharacterized protein</fullName>
    </submittedName>
</protein>
<dbReference type="EMBL" id="JAULSX010000003">
    <property type="protein sequence ID" value="KAK3494232.1"/>
    <property type="molecule type" value="Genomic_DNA"/>
</dbReference>
<comment type="caution">
    <text evidence="2">The sequence shown here is derived from an EMBL/GenBank/DDBJ whole genome shotgun (WGS) entry which is preliminary data.</text>
</comment>
<feature type="region of interest" description="Disordered" evidence="1">
    <location>
        <begin position="50"/>
        <end position="73"/>
    </location>
</feature>
<name>A0AAJ0MS09_9PEZI</name>
<sequence length="185" mass="20403">MSTELPKTPQPSPKPVEGEGESTRAIDEVIDTPEALRRLAKGVKDILEGMNGEPNAFEHPGDHPGTDNCRSNDNLDVPEDKSLFDISDFGCHDHVEEAKETREQKHEGIPINDIPSITKVGAKLAVTLEAEATADGITGISANLPRKSEQLPFETENAHQREILLPPLHPRYTLHPTRKQRRASI</sequence>
<dbReference type="Proteomes" id="UP001285908">
    <property type="component" value="Unassembled WGS sequence"/>
</dbReference>
<dbReference type="AlphaFoldDB" id="A0AAJ0MS09"/>
<evidence type="ECO:0000313" key="3">
    <source>
        <dbReference type="Proteomes" id="UP001285908"/>
    </source>
</evidence>
<evidence type="ECO:0000313" key="2">
    <source>
        <dbReference type="EMBL" id="KAK3494232.1"/>
    </source>
</evidence>
<feature type="region of interest" description="Disordered" evidence="1">
    <location>
        <begin position="1"/>
        <end position="27"/>
    </location>
</feature>